<evidence type="ECO:0000313" key="6">
    <source>
        <dbReference type="EMBL" id="XCJ77757.1"/>
    </source>
</evidence>
<dbReference type="CDD" id="cd03257">
    <property type="entry name" value="ABC_NikE_OppD_transporters"/>
    <property type="match status" value="1"/>
</dbReference>
<dbReference type="InterPro" id="IPR013563">
    <property type="entry name" value="Oligopep_ABC_C"/>
</dbReference>
<gene>
    <name evidence="6" type="ORF">ABV408_09810</name>
</gene>
<evidence type="ECO:0000259" key="5">
    <source>
        <dbReference type="PROSITE" id="PS50893"/>
    </source>
</evidence>
<dbReference type="SUPFAM" id="SSF52540">
    <property type="entry name" value="P-loop containing nucleoside triphosphate hydrolases"/>
    <property type="match status" value="1"/>
</dbReference>
<dbReference type="InterPro" id="IPR017871">
    <property type="entry name" value="ABC_transporter-like_CS"/>
</dbReference>
<dbReference type="GO" id="GO:0005524">
    <property type="term" value="F:ATP binding"/>
    <property type="evidence" value="ECO:0007669"/>
    <property type="project" value="UniProtKB-KW"/>
</dbReference>
<dbReference type="NCBIfam" id="TIGR01727">
    <property type="entry name" value="oligo_HPY"/>
    <property type="match status" value="1"/>
</dbReference>
<proteinExistence type="inferred from homology"/>
<protein>
    <submittedName>
        <fullName evidence="6">Oligopeptide/dipeptide ABC transporter ATP-binding protein</fullName>
    </submittedName>
</protein>
<feature type="domain" description="ABC transporter" evidence="5">
    <location>
        <begin position="33"/>
        <end position="285"/>
    </location>
</feature>
<dbReference type="InterPro" id="IPR003593">
    <property type="entry name" value="AAA+_ATPase"/>
</dbReference>
<dbReference type="EMBL" id="CP159578">
    <property type="protein sequence ID" value="XCJ77757.1"/>
    <property type="molecule type" value="Genomic_DNA"/>
</dbReference>
<reference evidence="6" key="1">
    <citation type="submission" date="2024-06" db="EMBL/GenBank/DDBJ databases">
        <title>Complete genome of Salinicola endophyticus HNIBRBA4755.</title>
        <authorList>
            <person name="Shin S.Y."/>
            <person name="Kang H."/>
            <person name="Song J."/>
        </authorList>
    </citation>
    <scope>NUCLEOTIDE SEQUENCE</scope>
    <source>
        <strain evidence="6">HNIBRBA4755</strain>
    </source>
</reference>
<evidence type="ECO:0000256" key="3">
    <source>
        <dbReference type="ARBA" id="ARBA00022741"/>
    </source>
</evidence>
<dbReference type="GO" id="GO:0015833">
    <property type="term" value="P:peptide transport"/>
    <property type="evidence" value="ECO:0007669"/>
    <property type="project" value="InterPro"/>
</dbReference>
<dbReference type="FunFam" id="3.40.50.300:FF:000016">
    <property type="entry name" value="Oligopeptide ABC transporter ATP-binding component"/>
    <property type="match status" value="1"/>
</dbReference>
<dbReference type="AlphaFoldDB" id="A0AB74U350"/>
<name>A0AB74U350_9GAMM</name>
<dbReference type="InterPro" id="IPR050319">
    <property type="entry name" value="ABC_transp_ATP-bind"/>
</dbReference>
<evidence type="ECO:0000256" key="2">
    <source>
        <dbReference type="ARBA" id="ARBA00022448"/>
    </source>
</evidence>
<dbReference type="Gene3D" id="3.40.50.300">
    <property type="entry name" value="P-loop containing nucleotide triphosphate hydrolases"/>
    <property type="match status" value="1"/>
</dbReference>
<sequence length="366" mass="39726">MNRSADATATPVPTPAPALGALGQPADVALPLLEVRGLSHRYRLPRGVFGRRRPVEIQALEAVSLTLWRGDALCVVGESGSGKSTLARLIMGLLKLEVGEVHYAGSRIDHLEGRQRQRYRRHMQMIFQDPYASLNPRLRIAQTLEEPIRVHFPEASRQQARERVDTLLSDVGLDRGWGERYPHELSGGQRQRVAIARALSVSPELIVADEPLSALDLSVQAQVLNLLVDTQLARRLTYLFISHDLAVVEYLATHVAVLYRGTLCEVGPAAQIFAAPRHPYTRALLAARPRFDEAGAQCVAGSADTSSAMPATRGCVYRHHCPLATPLCAREPPSLEALGDGHAVACHAIDASAVPGDTQAQSRPGS</sequence>
<dbReference type="InterPro" id="IPR003439">
    <property type="entry name" value="ABC_transporter-like_ATP-bd"/>
</dbReference>
<dbReference type="GO" id="GO:0055085">
    <property type="term" value="P:transmembrane transport"/>
    <property type="evidence" value="ECO:0007669"/>
    <property type="project" value="UniProtKB-ARBA"/>
</dbReference>
<dbReference type="RefSeq" id="WP_353978806.1">
    <property type="nucleotide sequence ID" value="NZ_CP159578.1"/>
</dbReference>
<keyword evidence="3" id="KW-0547">Nucleotide-binding</keyword>
<dbReference type="PANTHER" id="PTHR43776:SF7">
    <property type="entry name" value="D,D-DIPEPTIDE TRANSPORT ATP-BINDING PROTEIN DDPF-RELATED"/>
    <property type="match status" value="1"/>
</dbReference>
<organism evidence="6">
    <name type="scientific">Salinicola endophyticus</name>
    <dbReference type="NCBI Taxonomy" id="1949083"/>
    <lineage>
        <taxon>Bacteria</taxon>
        <taxon>Pseudomonadati</taxon>
        <taxon>Pseudomonadota</taxon>
        <taxon>Gammaproteobacteria</taxon>
        <taxon>Oceanospirillales</taxon>
        <taxon>Halomonadaceae</taxon>
        <taxon>Salinicola</taxon>
    </lineage>
</organism>
<dbReference type="PROSITE" id="PS50893">
    <property type="entry name" value="ABC_TRANSPORTER_2"/>
    <property type="match status" value="1"/>
</dbReference>
<dbReference type="Pfam" id="PF00005">
    <property type="entry name" value="ABC_tran"/>
    <property type="match status" value="1"/>
</dbReference>
<evidence type="ECO:0000256" key="1">
    <source>
        <dbReference type="ARBA" id="ARBA00005417"/>
    </source>
</evidence>
<accession>A0AB74U350</accession>
<keyword evidence="2" id="KW-0813">Transport</keyword>
<dbReference type="Pfam" id="PF08352">
    <property type="entry name" value="oligo_HPY"/>
    <property type="match status" value="1"/>
</dbReference>
<dbReference type="GO" id="GO:0016887">
    <property type="term" value="F:ATP hydrolysis activity"/>
    <property type="evidence" value="ECO:0007669"/>
    <property type="project" value="InterPro"/>
</dbReference>
<evidence type="ECO:0000256" key="4">
    <source>
        <dbReference type="ARBA" id="ARBA00022840"/>
    </source>
</evidence>
<keyword evidence="4 6" id="KW-0067">ATP-binding</keyword>
<comment type="similarity">
    <text evidence="1">Belongs to the ABC transporter superfamily.</text>
</comment>
<dbReference type="PROSITE" id="PS00211">
    <property type="entry name" value="ABC_TRANSPORTER_1"/>
    <property type="match status" value="1"/>
</dbReference>
<dbReference type="PANTHER" id="PTHR43776">
    <property type="entry name" value="TRANSPORT ATP-BINDING PROTEIN"/>
    <property type="match status" value="1"/>
</dbReference>
<dbReference type="SMART" id="SM00382">
    <property type="entry name" value="AAA"/>
    <property type="match status" value="1"/>
</dbReference>
<dbReference type="InterPro" id="IPR027417">
    <property type="entry name" value="P-loop_NTPase"/>
</dbReference>